<dbReference type="Pfam" id="PF19420">
    <property type="entry name" value="DDAH_eukar"/>
    <property type="match status" value="1"/>
</dbReference>
<dbReference type="InterPro" id="IPR014541">
    <property type="entry name" value="Amdntrnsf_FN0238"/>
</dbReference>
<name>A0ABR9J4Z4_9MICC</name>
<proteinExistence type="predicted"/>
<gene>
    <name evidence="1" type="ORF">H4W26_000820</name>
</gene>
<dbReference type="PIRSF" id="PIRSF028188">
    <property type="entry name" value="Amdntrnsf_FN0238"/>
    <property type="match status" value="1"/>
</dbReference>
<sequence length="348" mass="38280">MTEMVQSPVARFTLDADGAAKVAATASKPEQSPSRVVLVRPHQFTPNPETAADNSFQQRVLEALLPSAVQGAGQRTAQESARRVAATAYAEVTELGRRLEALGIGVDLFDDPSAETPDSVFPNNWFSTHPDGTVTLYPMYAENRRGERRTDILAHLQETYRVRRVVDYSSAERFGEYLEGTGSMVLDHCERLAYACRSRRLSPGLFSEFCRDFGYAPVLFDATDGAGVQVYHTNVMMSVGTELALISSDMIRDRSQREHVLGVLCDSGRTVVDLSMEQITRFAGNCLELTAHGQRYLVLSTTAERSLTGEQRESISEFCTLVAVDVSTVEAAGGSVRCMIAGNHLRRR</sequence>
<reference evidence="1 2" key="1">
    <citation type="submission" date="2020-10" db="EMBL/GenBank/DDBJ databases">
        <title>Sequencing the genomes of 1000 actinobacteria strains.</title>
        <authorList>
            <person name="Klenk H.-P."/>
        </authorList>
    </citation>
    <scope>NUCLEOTIDE SEQUENCE [LARGE SCALE GENOMIC DNA]</scope>
    <source>
        <strain evidence="1 2">DSM 15474</strain>
    </source>
</reference>
<evidence type="ECO:0008006" key="3">
    <source>
        <dbReference type="Google" id="ProtNLM"/>
    </source>
</evidence>
<evidence type="ECO:0000313" key="2">
    <source>
        <dbReference type="Proteomes" id="UP000636579"/>
    </source>
</evidence>
<comment type="caution">
    <text evidence="1">The sequence shown here is derived from an EMBL/GenBank/DDBJ whole genome shotgun (WGS) entry which is preliminary data.</text>
</comment>
<dbReference type="PANTHER" id="PTHR43224:SF1">
    <property type="entry name" value="AMIDINOTRANSFERASE"/>
    <property type="match status" value="1"/>
</dbReference>
<dbReference type="SUPFAM" id="SSF55909">
    <property type="entry name" value="Pentein"/>
    <property type="match status" value="1"/>
</dbReference>
<evidence type="ECO:0000313" key="1">
    <source>
        <dbReference type="EMBL" id="MBE1514065.1"/>
    </source>
</evidence>
<organism evidence="1 2">
    <name type="scientific">Nesterenkonia halotolerans</name>
    <dbReference type="NCBI Taxonomy" id="225325"/>
    <lineage>
        <taxon>Bacteria</taxon>
        <taxon>Bacillati</taxon>
        <taxon>Actinomycetota</taxon>
        <taxon>Actinomycetes</taxon>
        <taxon>Micrococcales</taxon>
        <taxon>Micrococcaceae</taxon>
        <taxon>Nesterenkonia</taxon>
    </lineage>
</organism>
<accession>A0ABR9J4Z4</accession>
<protein>
    <recommendedName>
        <fullName evidence="3">Amidinotransferase</fullName>
    </recommendedName>
</protein>
<dbReference type="NCBIfam" id="NF046062">
    <property type="entry name" value="citrull_CtlX"/>
    <property type="match status" value="1"/>
</dbReference>
<keyword evidence="2" id="KW-1185">Reference proteome</keyword>
<dbReference type="Proteomes" id="UP000636579">
    <property type="component" value="Unassembled WGS sequence"/>
</dbReference>
<dbReference type="PANTHER" id="PTHR43224">
    <property type="entry name" value="AMIDINOTRANSFERASE"/>
    <property type="match status" value="1"/>
</dbReference>
<dbReference type="EMBL" id="JADBEE010000001">
    <property type="protein sequence ID" value="MBE1514065.1"/>
    <property type="molecule type" value="Genomic_DNA"/>
</dbReference>
<dbReference type="Gene3D" id="3.75.10.10">
    <property type="entry name" value="L-arginine/glycine Amidinotransferase, Chain A"/>
    <property type="match status" value="1"/>
</dbReference>